<keyword evidence="5" id="KW-1185">Reference proteome</keyword>
<organism evidence="4 5">
    <name type="scientific">Qiania dongpingensis</name>
    <dbReference type="NCBI Taxonomy" id="2763669"/>
    <lineage>
        <taxon>Bacteria</taxon>
        <taxon>Bacillati</taxon>
        <taxon>Bacillota</taxon>
        <taxon>Clostridia</taxon>
        <taxon>Lachnospirales</taxon>
        <taxon>Lachnospiraceae</taxon>
        <taxon>Qiania</taxon>
    </lineage>
</organism>
<gene>
    <name evidence="4" type="ORF">H9Q78_04585</name>
</gene>
<dbReference type="PANTHER" id="PTHR43278">
    <property type="entry name" value="NAD(P)H-DEPENDENT FMN-CONTAINING OXIDOREDUCTASE YWQN-RELATED"/>
    <property type="match status" value="1"/>
</dbReference>
<evidence type="ECO:0000256" key="1">
    <source>
        <dbReference type="ARBA" id="ARBA00022630"/>
    </source>
</evidence>
<dbReference type="RefSeq" id="WP_249303844.1">
    <property type="nucleotide sequence ID" value="NZ_CP060634.1"/>
</dbReference>
<evidence type="ECO:0000259" key="3">
    <source>
        <dbReference type="Pfam" id="PF03358"/>
    </source>
</evidence>
<name>A0A7G9G6I3_9FIRM</name>
<dbReference type="Gene3D" id="3.40.50.360">
    <property type="match status" value="1"/>
</dbReference>
<dbReference type="PANTHER" id="PTHR43278:SF4">
    <property type="entry name" value="NAD(P)H-DEPENDENT FMN-CONTAINING OXIDOREDUCTASE YWQN-RELATED"/>
    <property type="match status" value="1"/>
</dbReference>
<dbReference type="KEGG" id="qdo:H9Q78_04585"/>
<dbReference type="AlphaFoldDB" id="A0A7G9G6I3"/>
<evidence type="ECO:0000256" key="2">
    <source>
        <dbReference type="ARBA" id="ARBA00022643"/>
    </source>
</evidence>
<dbReference type="Pfam" id="PF03358">
    <property type="entry name" value="FMN_red"/>
    <property type="match status" value="1"/>
</dbReference>
<keyword evidence="1" id="KW-0285">Flavoprotein</keyword>
<accession>A0A7G9G6I3</accession>
<dbReference type="GO" id="GO:0016491">
    <property type="term" value="F:oxidoreductase activity"/>
    <property type="evidence" value="ECO:0007669"/>
    <property type="project" value="InterPro"/>
</dbReference>
<proteinExistence type="predicted"/>
<reference evidence="4 5" key="1">
    <citation type="submission" date="2020-08" db="EMBL/GenBank/DDBJ databases">
        <authorList>
            <person name="Liu C."/>
            <person name="Sun Q."/>
        </authorList>
    </citation>
    <scope>NUCLEOTIDE SEQUENCE [LARGE SCALE GENOMIC DNA]</scope>
    <source>
        <strain evidence="4 5">NSJ-38</strain>
    </source>
</reference>
<dbReference type="InterPro" id="IPR029039">
    <property type="entry name" value="Flavoprotein-like_sf"/>
</dbReference>
<evidence type="ECO:0000313" key="5">
    <source>
        <dbReference type="Proteomes" id="UP000515823"/>
    </source>
</evidence>
<dbReference type="InterPro" id="IPR005025">
    <property type="entry name" value="FMN_Rdtase-like_dom"/>
</dbReference>
<keyword evidence="2" id="KW-0288">FMN</keyword>
<dbReference type="Proteomes" id="UP000515823">
    <property type="component" value="Chromosome"/>
</dbReference>
<sequence length="207" mass="22883">MKVLLINGSPHERGTTYTALKKAADTLEQLGIKTEIFHVGSLQSVCIDCRVCKKKGNNRCIYDDSVNEALEKAETADGFIFGTPVHYASASGLMTAFMDRAFYAGSDLFRYKPAAAVACARRAGTTAALDQMNKYMTISCMPIVSSQYWNMVHGNIPEDAPKDEEGMQIMETLAKNMAWLLKCIEIGKKNGIEPPDSEPQVRTNFIR</sequence>
<dbReference type="SUPFAM" id="SSF52218">
    <property type="entry name" value="Flavoproteins"/>
    <property type="match status" value="1"/>
</dbReference>
<dbReference type="EMBL" id="CP060634">
    <property type="protein sequence ID" value="QNM06415.1"/>
    <property type="molecule type" value="Genomic_DNA"/>
</dbReference>
<dbReference type="InterPro" id="IPR051796">
    <property type="entry name" value="ISF_SsuE-like"/>
</dbReference>
<protein>
    <submittedName>
        <fullName evidence="4">Flavodoxin family protein</fullName>
    </submittedName>
</protein>
<feature type="domain" description="NADPH-dependent FMN reductase-like" evidence="3">
    <location>
        <begin position="1"/>
        <end position="153"/>
    </location>
</feature>
<evidence type="ECO:0000313" key="4">
    <source>
        <dbReference type="EMBL" id="QNM06415.1"/>
    </source>
</evidence>